<dbReference type="FunFam" id="3.40.20.10:FF:000005">
    <property type="entry name" value="Gelsolin"/>
    <property type="match status" value="1"/>
</dbReference>
<dbReference type="InterPro" id="IPR036886">
    <property type="entry name" value="Villin_headpiece_dom_sf"/>
</dbReference>
<dbReference type="OrthoDB" id="6375767at2759"/>
<dbReference type="Proteomes" id="UP000291343">
    <property type="component" value="Unassembled WGS sequence"/>
</dbReference>
<evidence type="ECO:0000256" key="5">
    <source>
        <dbReference type="ARBA" id="ARBA00022768"/>
    </source>
</evidence>
<keyword evidence="3" id="KW-0117">Actin capping</keyword>
<dbReference type="GO" id="GO:0015629">
    <property type="term" value="C:actin cytoskeleton"/>
    <property type="evidence" value="ECO:0007669"/>
    <property type="project" value="TreeGrafter"/>
</dbReference>
<dbReference type="GO" id="GO:0005739">
    <property type="term" value="C:mitochondrion"/>
    <property type="evidence" value="ECO:0007669"/>
    <property type="project" value="UniProtKB-SubCell"/>
</dbReference>
<accession>A0A482X6Y6</accession>
<comment type="caution">
    <text evidence="11">The sequence shown here is derived from an EMBL/GenBank/DDBJ whole genome shotgun (WGS) entry which is preliminary data.</text>
</comment>
<dbReference type="SUPFAM" id="SSF54713">
    <property type="entry name" value="Elongation factor Ts (EF-Ts), dimerisation domain"/>
    <property type="match status" value="1"/>
</dbReference>
<dbReference type="Pfam" id="PF02209">
    <property type="entry name" value="VHP"/>
    <property type="match status" value="1"/>
</dbReference>
<dbReference type="Pfam" id="PF00889">
    <property type="entry name" value="EF_TS"/>
    <property type="match status" value="1"/>
</dbReference>
<dbReference type="InterPro" id="IPR007122">
    <property type="entry name" value="Villin/Gelsolin"/>
</dbReference>
<dbReference type="CDD" id="cd11290">
    <property type="entry name" value="gelsolin_S1_like"/>
    <property type="match status" value="1"/>
</dbReference>
<dbReference type="EMBL" id="QKKF02017260">
    <property type="protein sequence ID" value="RZF41041.1"/>
    <property type="molecule type" value="Genomic_DNA"/>
</dbReference>
<dbReference type="AlphaFoldDB" id="A0A482X6Y6"/>
<dbReference type="SMART" id="SM00153">
    <property type="entry name" value="VHP"/>
    <property type="match status" value="1"/>
</dbReference>
<dbReference type="CDD" id="cd11293">
    <property type="entry name" value="gelsolin_S4_like"/>
    <property type="match status" value="1"/>
</dbReference>
<keyword evidence="12" id="KW-1185">Reference proteome</keyword>
<organism evidence="11 12">
    <name type="scientific">Laodelphax striatellus</name>
    <name type="common">Small brown planthopper</name>
    <name type="synonym">Delphax striatella</name>
    <dbReference type="NCBI Taxonomy" id="195883"/>
    <lineage>
        <taxon>Eukaryota</taxon>
        <taxon>Metazoa</taxon>
        <taxon>Ecdysozoa</taxon>
        <taxon>Arthropoda</taxon>
        <taxon>Hexapoda</taxon>
        <taxon>Insecta</taxon>
        <taxon>Pterygota</taxon>
        <taxon>Neoptera</taxon>
        <taxon>Paraneoptera</taxon>
        <taxon>Hemiptera</taxon>
        <taxon>Auchenorrhyncha</taxon>
        <taxon>Fulgoroidea</taxon>
        <taxon>Delphacidae</taxon>
        <taxon>Criomorphinae</taxon>
        <taxon>Laodelphax</taxon>
    </lineage>
</organism>
<dbReference type="PANTHER" id="PTHR11977">
    <property type="entry name" value="VILLIN"/>
    <property type="match status" value="1"/>
</dbReference>
<dbReference type="Gene3D" id="3.40.20.10">
    <property type="entry name" value="Severin"/>
    <property type="match status" value="6"/>
</dbReference>
<protein>
    <recommendedName>
        <fullName evidence="8">Elongation factor Ts, mitochondrial</fullName>
        <shortName evidence="8">EF-Ts</shortName>
        <shortName evidence="8">EF-TsMt</shortName>
    </recommendedName>
</protein>
<dbReference type="InterPro" id="IPR014039">
    <property type="entry name" value="Transl_elong_EFTs/EF1B_dimer"/>
</dbReference>
<dbReference type="NCBIfam" id="TIGR00116">
    <property type="entry name" value="tsf"/>
    <property type="match status" value="1"/>
</dbReference>
<dbReference type="InterPro" id="IPR036402">
    <property type="entry name" value="EF-Ts_dimer_sf"/>
</dbReference>
<evidence type="ECO:0000256" key="4">
    <source>
        <dbReference type="ARBA" id="ARBA00022737"/>
    </source>
</evidence>
<dbReference type="SMR" id="A0A482X6Y6"/>
<evidence type="ECO:0000256" key="9">
    <source>
        <dbReference type="RuleBase" id="RU000642"/>
    </source>
</evidence>
<keyword evidence="6 8" id="KW-0648">Protein biosynthesis</keyword>
<evidence type="ECO:0000256" key="7">
    <source>
        <dbReference type="ARBA" id="ARBA00023203"/>
    </source>
</evidence>
<keyword evidence="7" id="KW-0009">Actin-binding</keyword>
<comment type="similarity">
    <text evidence="1 8 9">Belongs to the EF-Ts family.</text>
</comment>
<dbReference type="Pfam" id="PF00626">
    <property type="entry name" value="Gelsolin"/>
    <property type="match status" value="6"/>
</dbReference>
<dbReference type="GO" id="GO:0051014">
    <property type="term" value="P:actin filament severing"/>
    <property type="evidence" value="ECO:0007669"/>
    <property type="project" value="TreeGrafter"/>
</dbReference>
<evidence type="ECO:0000256" key="8">
    <source>
        <dbReference type="HAMAP-Rule" id="MF_03135"/>
    </source>
</evidence>
<dbReference type="CDD" id="cd11291">
    <property type="entry name" value="gelsolin_S6_like"/>
    <property type="match status" value="1"/>
</dbReference>
<evidence type="ECO:0000313" key="12">
    <source>
        <dbReference type="Proteomes" id="UP000291343"/>
    </source>
</evidence>
<keyword evidence="4" id="KW-0677">Repeat</keyword>
<dbReference type="InterPro" id="IPR029006">
    <property type="entry name" value="ADF-H/Gelsolin-like_dom_sf"/>
</dbReference>
<dbReference type="Pfam" id="PF25025">
    <property type="entry name" value="EF-Ts_N"/>
    <property type="match status" value="1"/>
</dbReference>
<evidence type="ECO:0000313" key="11">
    <source>
        <dbReference type="EMBL" id="RZF41041.1"/>
    </source>
</evidence>
<dbReference type="Gene3D" id="3.30.479.20">
    <property type="entry name" value="Elongation factor Ts, dimerisation domain"/>
    <property type="match status" value="2"/>
</dbReference>
<dbReference type="PANTHER" id="PTHR11977:SF57">
    <property type="entry name" value="VILLIN-LIKE PROTEIN QUAIL"/>
    <property type="match status" value="1"/>
</dbReference>
<dbReference type="GO" id="GO:0005546">
    <property type="term" value="F:phosphatidylinositol-4,5-bisphosphate binding"/>
    <property type="evidence" value="ECO:0007669"/>
    <property type="project" value="TreeGrafter"/>
</dbReference>
<dbReference type="InterPro" id="IPR009060">
    <property type="entry name" value="UBA-like_sf"/>
</dbReference>
<comment type="subcellular location">
    <subcellularLocation>
        <location evidence="8">Mitochondrion</location>
    </subcellularLocation>
</comment>
<dbReference type="GO" id="GO:0051015">
    <property type="term" value="F:actin filament binding"/>
    <property type="evidence" value="ECO:0007669"/>
    <property type="project" value="InterPro"/>
</dbReference>
<dbReference type="Gene3D" id="1.10.950.10">
    <property type="entry name" value="Villin headpiece domain"/>
    <property type="match status" value="1"/>
</dbReference>
<dbReference type="GO" id="GO:0008154">
    <property type="term" value="P:actin polymerization or depolymerization"/>
    <property type="evidence" value="ECO:0007669"/>
    <property type="project" value="TreeGrafter"/>
</dbReference>
<dbReference type="STRING" id="195883.A0A482X6Y6"/>
<dbReference type="SMART" id="SM00262">
    <property type="entry name" value="GEL"/>
    <property type="match status" value="6"/>
</dbReference>
<dbReference type="PRINTS" id="PR00597">
    <property type="entry name" value="GELSOLIN"/>
</dbReference>
<dbReference type="InterPro" id="IPR018101">
    <property type="entry name" value="Transl_elong_Ts_CS"/>
</dbReference>
<sequence length="1232" mass="138467">MQNQVLRLFHSGVSCWSSSLNKSLLSKLRKKTGFTFANCRKALEVNDNNIEKAEKWLQEQAQALGWSKLSKLEGRVTAQGMVGIAIDGRNAAMIEVNCETDFVARNKNFKEMIDLVSSSCLHHAKINKKNTEPICKEFLDTERMKSLLAPDGKQLADHVALLVSAVGENVSLRRAVCIAVSDNLCLAGYAHPGSSEENSVMSGKYGALLMYSALKSNVTTQHTSRQLCQHVVGMNPKTIEKDETHANRNVEAVAAKATEKNVENQHNPETEQEAEFTNDNDIENNEETAMLSQDFLLDATVTVKQVVSEGGITIHDFIRFETGEKLQEEVKDPEPRAQQMRVHPLLGAARVELEVVRQLFCSVRRCFCCGCCAGSKITRKATTMGMRDLKRAVSREMNDSINNVDPAFKLVPRNSTAFLIWRVENLTIVPVPKDQYGTFFEGDSYIIYAASAPGQFVGPGLKNQDVRGPLETHIHFWLGEETSQDESAVAAYKTVELDDYLSGSPVQHREVQGSESPRFKSYFRNGMRLLKGGVSSGLHHVMDTFEPRLFRVKGRRTPLVRQMPAIAWQHFNRGDVFIIDTNDVIFVWIGSGANSMEKLLATRVAIQLRDEHNAVSIVFVDDGKEMELPESERLLLGVYLDLSPTARQAVKRNAGDDQQVERFERSTLKLYQCSDEDGTYKVVEVKSGPLFQSDLNSNDSFIIDNGALGIWVWVGKKASPKERVEAMRNAYGFVKKKQYPNHTPVSRVVEHGEPVEFKALFLNWTDKDITAAKPQFNRTNSVNNNKTKPVATKLDAASLHATPSLAAETQLVDDGSGETVIWRVHQSQLIQVPNSLHGVFYGGDCYLIHYKYSAIGRESHVLYYWLGLQSSVTEHTAVAFHTVAEDEKLDGIATQVRIVQGKEPPHFLAIFKGRMITLLGDHNESFPSKYLLQVQGNRMHNARAAQVPFRMSSLNSNDVFVMVNGSSCYIWCGKGSTGDEREMAKSIALKISGPEFVVVYEGQEKEDFWSTIGNKEPYANDKRLAEPSNPVPARLFHCSNASGSFKVEEVLNFHQIDLVPEDVMLLDAWTSIFIWVGYKSNKEERTGAIQLAFDYLRTDPNGRDEKTPIIQLKQGHEPPNFTGFFGSWDIHLWESDKSFEEVRHELEGQKPVLQVELKLTNGVHDFDECKKYPIQDLLPKDPEKLPESVDPLHKELHLSHPDFITAFGMKYEDFAQLPKWRQENLKKAAGLF</sequence>
<dbReference type="GO" id="GO:0003746">
    <property type="term" value="F:translation elongation factor activity"/>
    <property type="evidence" value="ECO:0007669"/>
    <property type="project" value="UniProtKB-UniRule"/>
</dbReference>
<dbReference type="GO" id="GO:0051016">
    <property type="term" value="P:barbed-end actin filament capping"/>
    <property type="evidence" value="ECO:0007669"/>
    <property type="project" value="TreeGrafter"/>
</dbReference>
<dbReference type="InterPro" id="IPR001816">
    <property type="entry name" value="Transl_elong_EFTs/EF1B"/>
</dbReference>
<evidence type="ECO:0000256" key="3">
    <source>
        <dbReference type="ARBA" id="ARBA00022467"/>
    </source>
</evidence>
<evidence type="ECO:0000256" key="1">
    <source>
        <dbReference type="ARBA" id="ARBA00005532"/>
    </source>
</evidence>
<dbReference type="Gene3D" id="1.10.8.10">
    <property type="entry name" value="DNA helicase RuvA subunit, C-terminal domain"/>
    <property type="match status" value="1"/>
</dbReference>
<dbReference type="InterPro" id="IPR007123">
    <property type="entry name" value="Gelsolin-like_dom"/>
</dbReference>
<dbReference type="CDD" id="cd14275">
    <property type="entry name" value="UBA_EF-Ts"/>
    <property type="match status" value="1"/>
</dbReference>
<dbReference type="InParanoid" id="A0A482X6Y6"/>
<dbReference type="PROSITE" id="PS01127">
    <property type="entry name" value="EF_TS_2"/>
    <property type="match status" value="1"/>
</dbReference>
<feature type="domain" description="HP" evidence="10">
    <location>
        <begin position="1166"/>
        <end position="1232"/>
    </location>
</feature>
<reference evidence="11 12" key="1">
    <citation type="journal article" date="2017" name="Gigascience">
        <title>Genome sequence of the small brown planthopper, Laodelphax striatellus.</title>
        <authorList>
            <person name="Zhu J."/>
            <person name="Jiang F."/>
            <person name="Wang X."/>
            <person name="Yang P."/>
            <person name="Bao Y."/>
            <person name="Zhao W."/>
            <person name="Wang W."/>
            <person name="Lu H."/>
            <person name="Wang Q."/>
            <person name="Cui N."/>
            <person name="Li J."/>
            <person name="Chen X."/>
            <person name="Luo L."/>
            <person name="Yu J."/>
            <person name="Kang L."/>
            <person name="Cui F."/>
        </authorList>
    </citation>
    <scope>NUCLEOTIDE SEQUENCE [LARGE SCALE GENOMIC DNA]</scope>
    <source>
        <strain evidence="11">Lst14</strain>
    </source>
</reference>
<evidence type="ECO:0000259" key="10">
    <source>
        <dbReference type="PROSITE" id="PS51089"/>
    </source>
</evidence>
<dbReference type="FunFam" id="3.40.20.10:FF:000001">
    <property type="entry name" value="Gelsolin"/>
    <property type="match status" value="1"/>
</dbReference>
<comment type="similarity">
    <text evidence="2">Belongs to the villin/gelsolin family.</text>
</comment>
<dbReference type="CDD" id="cd11288">
    <property type="entry name" value="gelsolin_S5_like"/>
    <property type="match status" value="1"/>
</dbReference>
<dbReference type="CDD" id="cd11292">
    <property type="entry name" value="gelsolin_S3_like"/>
    <property type="match status" value="1"/>
</dbReference>
<dbReference type="SUPFAM" id="SSF55753">
    <property type="entry name" value="Actin depolymerizing proteins"/>
    <property type="match status" value="6"/>
</dbReference>
<evidence type="ECO:0000256" key="2">
    <source>
        <dbReference type="ARBA" id="ARBA00008418"/>
    </source>
</evidence>
<name>A0A482X6Y6_LAOST</name>
<dbReference type="SUPFAM" id="SSF47050">
    <property type="entry name" value="VHP, Villin headpiece domain"/>
    <property type="match status" value="1"/>
</dbReference>
<comment type="function">
    <text evidence="8 9">Associates with the EF-Tu.GDP complex and induces the exchange of GDP to GTP. It remains bound to the aminoacyl-tRNA.EF-Tu.GTP complex up to the GTP hydrolysis stage on the ribosome.</text>
</comment>
<dbReference type="HAMAP" id="MF_00050">
    <property type="entry name" value="EF_Ts"/>
    <property type="match status" value="1"/>
</dbReference>
<evidence type="ECO:0000256" key="6">
    <source>
        <dbReference type="ARBA" id="ARBA00022917"/>
    </source>
</evidence>
<gene>
    <name evidence="11" type="ORF">LSTR_LSTR002673</name>
</gene>
<dbReference type="SUPFAM" id="SSF46934">
    <property type="entry name" value="UBA-like"/>
    <property type="match status" value="1"/>
</dbReference>
<dbReference type="PROSITE" id="PS51089">
    <property type="entry name" value="HP"/>
    <property type="match status" value="1"/>
</dbReference>
<proteinExistence type="inferred from homology"/>
<keyword evidence="5 8" id="KW-0251">Elongation factor</keyword>
<keyword evidence="8" id="KW-0496">Mitochondrion</keyword>
<dbReference type="InterPro" id="IPR003128">
    <property type="entry name" value="Villin_headpiece"/>
</dbReference>